<reference evidence="7 8" key="1">
    <citation type="submission" date="2014-10" db="EMBL/GenBank/DDBJ databases">
        <title>Draft genome of anammox bacterium scalindua brodae, obtained using differential coverage binning of sequence data from two enrichment reactors.</title>
        <authorList>
            <person name="Speth D.R."/>
            <person name="Russ L."/>
            <person name="Kartal B."/>
            <person name="Op den Camp H.J."/>
            <person name="Dutilh B.E."/>
            <person name="Jetten M.S."/>
        </authorList>
    </citation>
    <scope>NUCLEOTIDE SEQUENCE [LARGE SCALE GENOMIC DNA]</scope>
    <source>
        <strain evidence="7">RU1</strain>
    </source>
</reference>
<dbReference type="GO" id="GO:0003824">
    <property type="term" value="F:catalytic activity"/>
    <property type="evidence" value="ECO:0007669"/>
    <property type="project" value="InterPro"/>
</dbReference>
<keyword evidence="4" id="KW-0408">Iron</keyword>
<gene>
    <name evidence="7" type="primary">moaA_1</name>
    <name evidence="7" type="ORF">SCABRO_01735</name>
</gene>
<evidence type="ECO:0000256" key="1">
    <source>
        <dbReference type="ARBA" id="ARBA00001966"/>
    </source>
</evidence>
<sequence>MPSDWSTVSVDMEITNQCGSECLMCPRESITRPKGMMSDNAFKIVSDKFVREGSLITFSGMGDPLSHPRVFEWISGIRSKSCDVGIVINPASLNKEISQKLIESRPNSITISFPSIQKEVFEKLCPTVLFEDALKRTLELVDLSRGKVGLRITGITTEINSDEQKEYVSFWKVRDIRAAMTACHGRGGNLKDSDIYELKTSGPDSVRCGLFQFHTFVTWEAEVLSCCHDLTGATRIGNLINDDVSVIAERKLNILKDTMPFPVCRQCDEPLRLYPPPQGSPPKSRKERIRFFRSISRDNLS</sequence>
<dbReference type="CDD" id="cd01335">
    <property type="entry name" value="Radical_SAM"/>
    <property type="match status" value="1"/>
</dbReference>
<dbReference type="AlphaFoldDB" id="A0A0B0EIW7"/>
<keyword evidence="5" id="KW-0411">Iron-sulfur</keyword>
<proteinExistence type="predicted"/>
<dbReference type="PANTHER" id="PTHR11228">
    <property type="entry name" value="RADICAL SAM DOMAIN PROTEIN"/>
    <property type="match status" value="1"/>
</dbReference>
<dbReference type="SFLD" id="SFLDS00029">
    <property type="entry name" value="Radical_SAM"/>
    <property type="match status" value="1"/>
</dbReference>
<evidence type="ECO:0000259" key="6">
    <source>
        <dbReference type="Pfam" id="PF04055"/>
    </source>
</evidence>
<dbReference type="Proteomes" id="UP000030652">
    <property type="component" value="Unassembled WGS sequence"/>
</dbReference>
<dbReference type="PANTHER" id="PTHR11228:SF7">
    <property type="entry name" value="PQQA PEPTIDE CYCLASE"/>
    <property type="match status" value="1"/>
</dbReference>
<keyword evidence="2" id="KW-0949">S-adenosyl-L-methionine</keyword>
<feature type="domain" description="Radical SAM core" evidence="6">
    <location>
        <begin position="12"/>
        <end position="161"/>
    </location>
</feature>
<dbReference type="eggNOG" id="COG0535">
    <property type="taxonomic scope" value="Bacteria"/>
</dbReference>
<name>A0A0B0EIW7_9BACT</name>
<dbReference type="EMBL" id="JRYO01000121">
    <property type="protein sequence ID" value="KHE92524.1"/>
    <property type="molecule type" value="Genomic_DNA"/>
</dbReference>
<dbReference type="InterPro" id="IPR050377">
    <property type="entry name" value="Radical_SAM_PqqE_MftC-like"/>
</dbReference>
<comment type="caution">
    <text evidence="7">The sequence shown here is derived from an EMBL/GenBank/DDBJ whole genome shotgun (WGS) entry which is preliminary data.</text>
</comment>
<dbReference type="InterPro" id="IPR007197">
    <property type="entry name" value="rSAM"/>
</dbReference>
<dbReference type="GO" id="GO:0046872">
    <property type="term" value="F:metal ion binding"/>
    <property type="evidence" value="ECO:0007669"/>
    <property type="project" value="UniProtKB-KW"/>
</dbReference>
<dbReference type="InterPro" id="IPR013785">
    <property type="entry name" value="Aldolase_TIM"/>
</dbReference>
<organism evidence="7 8">
    <name type="scientific">Candidatus Scalindua brodae</name>
    <dbReference type="NCBI Taxonomy" id="237368"/>
    <lineage>
        <taxon>Bacteria</taxon>
        <taxon>Pseudomonadati</taxon>
        <taxon>Planctomycetota</taxon>
        <taxon>Candidatus Brocadiia</taxon>
        <taxon>Candidatus Brocadiales</taxon>
        <taxon>Candidatus Scalinduaceae</taxon>
        <taxon>Candidatus Scalindua</taxon>
    </lineage>
</organism>
<accession>A0A0B0EIW7</accession>
<dbReference type="SUPFAM" id="SSF102114">
    <property type="entry name" value="Radical SAM enzymes"/>
    <property type="match status" value="1"/>
</dbReference>
<evidence type="ECO:0000313" key="7">
    <source>
        <dbReference type="EMBL" id="KHE92524.1"/>
    </source>
</evidence>
<dbReference type="Gene3D" id="3.20.20.70">
    <property type="entry name" value="Aldolase class I"/>
    <property type="match status" value="1"/>
</dbReference>
<dbReference type="InterPro" id="IPR058240">
    <property type="entry name" value="rSAM_sf"/>
</dbReference>
<keyword evidence="3" id="KW-0479">Metal-binding</keyword>
<evidence type="ECO:0000313" key="8">
    <source>
        <dbReference type="Proteomes" id="UP000030652"/>
    </source>
</evidence>
<evidence type="ECO:0000256" key="4">
    <source>
        <dbReference type="ARBA" id="ARBA00023004"/>
    </source>
</evidence>
<protein>
    <submittedName>
        <fullName evidence="7">Molybdopterin cofactor synthesis protein MoaA</fullName>
    </submittedName>
</protein>
<comment type="cofactor">
    <cofactor evidence="1">
        <name>[4Fe-4S] cluster</name>
        <dbReference type="ChEBI" id="CHEBI:49883"/>
    </cofactor>
</comment>
<evidence type="ECO:0000256" key="2">
    <source>
        <dbReference type="ARBA" id="ARBA00022691"/>
    </source>
</evidence>
<evidence type="ECO:0000256" key="5">
    <source>
        <dbReference type="ARBA" id="ARBA00023014"/>
    </source>
</evidence>
<dbReference type="GO" id="GO:0051536">
    <property type="term" value="F:iron-sulfur cluster binding"/>
    <property type="evidence" value="ECO:0007669"/>
    <property type="project" value="UniProtKB-KW"/>
</dbReference>
<evidence type="ECO:0000256" key="3">
    <source>
        <dbReference type="ARBA" id="ARBA00022723"/>
    </source>
</evidence>
<dbReference type="Pfam" id="PF04055">
    <property type="entry name" value="Radical_SAM"/>
    <property type="match status" value="1"/>
</dbReference>